<dbReference type="GO" id="GO:0006032">
    <property type="term" value="P:chitin catabolic process"/>
    <property type="evidence" value="ECO:0007669"/>
    <property type="project" value="UniProtKB-KW"/>
</dbReference>
<evidence type="ECO:0000256" key="9">
    <source>
        <dbReference type="ARBA" id="ARBA00023295"/>
    </source>
</evidence>
<dbReference type="OrthoDB" id="73875at2759"/>
<evidence type="ECO:0000313" key="16">
    <source>
        <dbReference type="EMBL" id="PWY82995.1"/>
    </source>
</evidence>
<dbReference type="InterPro" id="IPR001579">
    <property type="entry name" value="Glyco_hydro_18_chit_AS"/>
</dbReference>
<evidence type="ECO:0000256" key="5">
    <source>
        <dbReference type="ARBA" id="ARBA00022801"/>
    </source>
</evidence>
<keyword evidence="17" id="KW-1185">Reference proteome</keyword>
<dbReference type="PANTHER" id="PTHR11177">
    <property type="entry name" value="CHITINASE"/>
    <property type="match status" value="1"/>
</dbReference>
<evidence type="ECO:0000256" key="10">
    <source>
        <dbReference type="ARBA" id="ARBA00023326"/>
    </source>
</evidence>
<reference evidence="16 17" key="1">
    <citation type="submission" date="2016-12" db="EMBL/GenBank/DDBJ databases">
        <title>The genomes of Aspergillus section Nigri reveals drivers in fungal speciation.</title>
        <authorList>
            <consortium name="DOE Joint Genome Institute"/>
            <person name="Vesth T.C."/>
            <person name="Nybo J."/>
            <person name="Theobald S."/>
            <person name="Brandl J."/>
            <person name="Frisvad J.C."/>
            <person name="Nielsen K.F."/>
            <person name="Lyhne E.K."/>
            <person name="Kogle M.E."/>
            <person name="Kuo A."/>
            <person name="Riley R."/>
            <person name="Clum A."/>
            <person name="Nolan M."/>
            <person name="Lipzen A."/>
            <person name="Salamov A."/>
            <person name="Henrissat B."/>
            <person name="Wiebenga A."/>
            <person name="De Vries R.P."/>
            <person name="Grigoriev I.V."/>
            <person name="Mortensen U.H."/>
            <person name="Andersen M.R."/>
            <person name="Baker S.E."/>
        </authorList>
    </citation>
    <scope>NUCLEOTIDE SEQUENCE [LARGE SCALE GENOMIC DNA]</scope>
    <source>
        <strain evidence="16 17">CBS 117.55</strain>
    </source>
</reference>
<evidence type="ECO:0000256" key="6">
    <source>
        <dbReference type="ARBA" id="ARBA00023024"/>
    </source>
</evidence>
<comment type="catalytic activity">
    <reaction evidence="1">
        <text>Random endo-hydrolysis of N-acetyl-beta-D-glucosaminide (1-&gt;4)-beta-linkages in chitin and chitodextrins.</text>
        <dbReference type="EC" id="3.2.1.14"/>
    </reaction>
</comment>
<dbReference type="Gene3D" id="3.30.60.10">
    <property type="entry name" value="Endochitinase-like"/>
    <property type="match status" value="1"/>
</dbReference>
<feature type="signal peptide" evidence="13">
    <location>
        <begin position="1"/>
        <end position="22"/>
    </location>
</feature>
<dbReference type="EMBL" id="MSFL01000011">
    <property type="protein sequence ID" value="PWY82995.1"/>
    <property type="molecule type" value="Genomic_DNA"/>
</dbReference>
<evidence type="ECO:0000256" key="3">
    <source>
        <dbReference type="ARBA" id="ARBA00012729"/>
    </source>
</evidence>
<keyword evidence="7" id="KW-0843">Virulence</keyword>
<comment type="caution">
    <text evidence="11">Lacks conserved residue(s) required for the propagation of feature annotation.</text>
</comment>
<gene>
    <name evidence="16" type="ORF">BO70DRAFT_429053</name>
</gene>
<dbReference type="SUPFAM" id="SSF51445">
    <property type="entry name" value="(Trans)glycosidases"/>
    <property type="match status" value="1"/>
</dbReference>
<dbReference type="InterPro" id="IPR050314">
    <property type="entry name" value="Glycosyl_Hydrlase_18"/>
</dbReference>
<keyword evidence="4 11" id="KW-0147">Chitin-binding</keyword>
<evidence type="ECO:0000256" key="7">
    <source>
        <dbReference type="ARBA" id="ARBA00023026"/>
    </source>
</evidence>
<dbReference type="InterPro" id="IPR036861">
    <property type="entry name" value="Endochitinase-like_sf"/>
</dbReference>
<evidence type="ECO:0000259" key="15">
    <source>
        <dbReference type="PROSITE" id="PS51910"/>
    </source>
</evidence>
<dbReference type="VEuPathDB" id="FungiDB:BO70DRAFT_429053"/>
<dbReference type="EC" id="3.2.1.14" evidence="3"/>
<evidence type="ECO:0000256" key="4">
    <source>
        <dbReference type="ARBA" id="ARBA00022669"/>
    </source>
</evidence>
<dbReference type="InterPro" id="IPR001002">
    <property type="entry name" value="Chitin-bd_1"/>
</dbReference>
<dbReference type="Gene3D" id="3.20.20.80">
    <property type="entry name" value="Glycosidases"/>
    <property type="match status" value="1"/>
</dbReference>
<dbReference type="AlphaFoldDB" id="A0A317WAS0"/>
<proteinExistence type="inferred from homology"/>
<dbReference type="RefSeq" id="XP_025399709.1">
    <property type="nucleotide sequence ID" value="XM_025548036.1"/>
</dbReference>
<feature type="chain" id="PRO_5016257603" description="chitinase" evidence="13">
    <location>
        <begin position="23"/>
        <end position="537"/>
    </location>
</feature>
<dbReference type="CDD" id="cd00035">
    <property type="entry name" value="ChtBD1"/>
    <property type="match status" value="1"/>
</dbReference>
<evidence type="ECO:0000256" key="13">
    <source>
        <dbReference type="SAM" id="SignalP"/>
    </source>
</evidence>
<comment type="similarity">
    <text evidence="2">Belongs to the glycosyl hydrolase 18 family. Chitinase class V subfamily.</text>
</comment>
<dbReference type="InterPro" id="IPR017853">
    <property type="entry name" value="GH"/>
</dbReference>
<evidence type="ECO:0000256" key="12">
    <source>
        <dbReference type="RuleBase" id="RU000489"/>
    </source>
</evidence>
<name>A0A317WAS0_9EURO</name>
<organism evidence="16 17">
    <name type="scientific">Aspergillus heteromorphus CBS 117.55</name>
    <dbReference type="NCBI Taxonomy" id="1448321"/>
    <lineage>
        <taxon>Eukaryota</taxon>
        <taxon>Fungi</taxon>
        <taxon>Dikarya</taxon>
        <taxon>Ascomycota</taxon>
        <taxon>Pezizomycotina</taxon>
        <taxon>Eurotiomycetes</taxon>
        <taxon>Eurotiomycetidae</taxon>
        <taxon>Eurotiales</taxon>
        <taxon>Aspergillaceae</taxon>
        <taxon>Aspergillus</taxon>
        <taxon>Aspergillus subgen. Circumdati</taxon>
    </lineage>
</organism>
<keyword evidence="8" id="KW-0119">Carbohydrate metabolism</keyword>
<evidence type="ECO:0000256" key="11">
    <source>
        <dbReference type="PROSITE-ProRule" id="PRU00261"/>
    </source>
</evidence>
<keyword evidence="5 12" id="KW-0378">Hydrolase</keyword>
<dbReference type="PROSITE" id="PS00026">
    <property type="entry name" value="CHIT_BIND_I_1"/>
    <property type="match status" value="1"/>
</dbReference>
<dbReference type="GO" id="GO:0008843">
    <property type="term" value="F:endochitinase activity"/>
    <property type="evidence" value="ECO:0007669"/>
    <property type="project" value="UniProtKB-EC"/>
</dbReference>
<dbReference type="InterPro" id="IPR018371">
    <property type="entry name" value="Chitin-binding_1_CS"/>
</dbReference>
<keyword evidence="11" id="KW-1015">Disulfide bond</keyword>
<sequence length="537" mass="59350">MATPSVFSYLLFLLLGWQLVFSAALSDNVTNAAFPSDFNNLLVAQEYTCTKSQRCERGCCGPIDDTGTGNCGFGPDFCGDKCNSDCDRKAECDPGWGTQWSQMSTCPLNVCCSKFGFCGTSHDFCGDKVVVSPQCNGNSASNRTIGYYEAWNLERPCGKMGPKDIPLGYYTHINFAFAYIDPQTFRIAPMDNTTAPLYRPVTALKGRQSGLKVWIAVGGWAMNDPGPSKTTFSDLAASEASQDTFFDSLLSFMQSNNFDGVDLDWEYPVADDRGGRPEDFANYVTLLKRLRERLNQSGNHYGVSITLPASYWYLRGFDIVNLEPHVDFFNIMTYDIHGVWDSTNKEIGSFAHAHTNLTEINAGLELLWRNNINPERVNLGLGFYARSFTMKDPSCMKPGCPFTGGARAGECSGTEGVLAEYEINKIIQKGGAEVTLYKDEAVKVVTWDKDQWASWDDQETMKLKIQYANQRCLGGTMVWAIDLDDGTLVGELGKAQGKNRSHTLPENPQLFPDLGTVDVDDLLGWKKATDNRTGGGE</sequence>
<dbReference type="GO" id="GO:0000272">
    <property type="term" value="P:polysaccharide catabolic process"/>
    <property type="evidence" value="ECO:0007669"/>
    <property type="project" value="UniProtKB-KW"/>
</dbReference>
<dbReference type="SUPFAM" id="SSF54556">
    <property type="entry name" value="Chitinase insertion domain"/>
    <property type="match status" value="1"/>
</dbReference>
<keyword evidence="10" id="KW-0624">Polysaccharide degradation</keyword>
<protein>
    <recommendedName>
        <fullName evidence="3">chitinase</fullName>
        <ecNumber evidence="3">3.2.1.14</ecNumber>
    </recommendedName>
</protein>
<dbReference type="InterPro" id="IPR029070">
    <property type="entry name" value="Chitinase_insertion_sf"/>
</dbReference>
<evidence type="ECO:0000313" key="17">
    <source>
        <dbReference type="Proteomes" id="UP000247233"/>
    </source>
</evidence>
<dbReference type="SUPFAM" id="SSF57016">
    <property type="entry name" value="Plant lectins/antimicrobial peptides"/>
    <property type="match status" value="1"/>
</dbReference>
<dbReference type="STRING" id="1448321.A0A317WAS0"/>
<dbReference type="InterPro" id="IPR011583">
    <property type="entry name" value="Chitinase_II/V-like_cat"/>
</dbReference>
<dbReference type="Proteomes" id="UP000247233">
    <property type="component" value="Unassembled WGS sequence"/>
</dbReference>
<dbReference type="PROSITE" id="PS50941">
    <property type="entry name" value="CHIT_BIND_I_2"/>
    <property type="match status" value="1"/>
</dbReference>
<dbReference type="PROSITE" id="PS01095">
    <property type="entry name" value="GH18_1"/>
    <property type="match status" value="1"/>
</dbReference>
<dbReference type="SMART" id="SM00270">
    <property type="entry name" value="ChtBD1"/>
    <property type="match status" value="1"/>
</dbReference>
<feature type="disulfide bond" evidence="11">
    <location>
        <begin position="111"/>
        <end position="125"/>
    </location>
</feature>
<dbReference type="GO" id="GO:0008061">
    <property type="term" value="F:chitin binding"/>
    <property type="evidence" value="ECO:0007669"/>
    <property type="project" value="UniProtKB-UniRule"/>
</dbReference>
<accession>A0A317WAS0</accession>
<feature type="domain" description="GH18" evidence="15">
    <location>
        <begin position="142"/>
        <end position="499"/>
    </location>
</feature>
<dbReference type="InterPro" id="IPR001223">
    <property type="entry name" value="Glyco_hydro18_cat"/>
</dbReference>
<dbReference type="GeneID" id="37070273"/>
<dbReference type="PANTHER" id="PTHR11177:SF333">
    <property type="entry name" value="CHITINASE"/>
    <property type="match status" value="1"/>
</dbReference>
<comment type="caution">
    <text evidence="16">The sequence shown here is derived from an EMBL/GenBank/DDBJ whole genome shotgun (WGS) entry which is preliminary data.</text>
</comment>
<dbReference type="SMART" id="SM00636">
    <property type="entry name" value="Glyco_18"/>
    <property type="match status" value="1"/>
</dbReference>
<dbReference type="Gene3D" id="3.10.50.10">
    <property type="match status" value="1"/>
</dbReference>
<keyword evidence="13" id="KW-0732">Signal</keyword>
<evidence type="ECO:0000259" key="14">
    <source>
        <dbReference type="PROSITE" id="PS50941"/>
    </source>
</evidence>
<evidence type="ECO:0000256" key="1">
    <source>
        <dbReference type="ARBA" id="ARBA00000822"/>
    </source>
</evidence>
<feature type="disulfide bond" evidence="11">
    <location>
        <begin position="106"/>
        <end position="118"/>
    </location>
</feature>
<dbReference type="Pfam" id="PF00187">
    <property type="entry name" value="Chitin_bind_1"/>
    <property type="match status" value="1"/>
</dbReference>
<keyword evidence="9 12" id="KW-0326">Glycosidase</keyword>
<dbReference type="PROSITE" id="PS51910">
    <property type="entry name" value="GH18_2"/>
    <property type="match status" value="1"/>
</dbReference>
<dbReference type="Pfam" id="PF00704">
    <property type="entry name" value="Glyco_hydro_18"/>
    <property type="match status" value="1"/>
</dbReference>
<feature type="domain" description="Chitin-binding type-1" evidence="14">
    <location>
        <begin position="89"/>
        <end position="137"/>
    </location>
</feature>
<evidence type="ECO:0000256" key="2">
    <source>
        <dbReference type="ARBA" id="ARBA00008682"/>
    </source>
</evidence>
<evidence type="ECO:0000256" key="8">
    <source>
        <dbReference type="ARBA" id="ARBA00023277"/>
    </source>
</evidence>
<keyword evidence="6" id="KW-0146">Chitin degradation</keyword>